<keyword evidence="3" id="KW-0210">Decarboxylase</keyword>
<gene>
    <name evidence="8" type="ORF">OHB29_11550</name>
</gene>
<dbReference type="PANTHER" id="PTHR45677">
    <property type="entry name" value="GLUTAMATE DECARBOXYLASE-RELATED"/>
    <property type="match status" value="1"/>
</dbReference>
<evidence type="ECO:0000256" key="7">
    <source>
        <dbReference type="SAM" id="MobiDB-lite"/>
    </source>
</evidence>
<evidence type="ECO:0000256" key="5">
    <source>
        <dbReference type="ARBA" id="ARBA00023239"/>
    </source>
</evidence>
<evidence type="ECO:0000313" key="8">
    <source>
        <dbReference type="EMBL" id="WUG93619.1"/>
    </source>
</evidence>
<comment type="cofactor">
    <cofactor evidence="1 6">
        <name>pyridoxal 5'-phosphate</name>
        <dbReference type="ChEBI" id="CHEBI:597326"/>
    </cofactor>
</comment>
<evidence type="ECO:0000256" key="6">
    <source>
        <dbReference type="RuleBase" id="RU000382"/>
    </source>
</evidence>
<feature type="compositionally biased region" description="Basic and acidic residues" evidence="7">
    <location>
        <begin position="152"/>
        <end position="161"/>
    </location>
</feature>
<evidence type="ECO:0000256" key="2">
    <source>
        <dbReference type="ARBA" id="ARBA00009533"/>
    </source>
</evidence>
<dbReference type="InterPro" id="IPR015421">
    <property type="entry name" value="PyrdxlP-dep_Trfase_major"/>
</dbReference>
<dbReference type="InterPro" id="IPR002129">
    <property type="entry name" value="PyrdxlP-dep_de-COase"/>
</dbReference>
<evidence type="ECO:0000256" key="3">
    <source>
        <dbReference type="ARBA" id="ARBA00022793"/>
    </source>
</evidence>
<feature type="region of interest" description="Disordered" evidence="7">
    <location>
        <begin position="138"/>
        <end position="177"/>
    </location>
</feature>
<feature type="region of interest" description="Disordered" evidence="7">
    <location>
        <begin position="210"/>
        <end position="288"/>
    </location>
</feature>
<dbReference type="SUPFAM" id="SSF53383">
    <property type="entry name" value="PLP-dependent transferases"/>
    <property type="match status" value="2"/>
</dbReference>
<dbReference type="Gene3D" id="3.40.640.10">
    <property type="entry name" value="Type I PLP-dependent aspartate aminotransferase-like (Major domain)"/>
    <property type="match status" value="1"/>
</dbReference>
<dbReference type="EMBL" id="CP107906">
    <property type="protein sequence ID" value="WUG93619.1"/>
    <property type="molecule type" value="Genomic_DNA"/>
</dbReference>
<keyword evidence="9" id="KW-1185">Reference proteome</keyword>
<sequence>MSTPPLASGPEGPHALRPLLDTVLEALGSGARARGGPLPTGGPETVAARLREAVGEVLPDQGDPHALRSLVHAFAEGAADPAHPLCAAHLHCPPLAIATAADLAASALNPSLDSWDQAPAASELETLVAGALAREIYGDGETRPGSLEPGEPDEHRLRGEGRLPGGHGLPGESRLSGEGCVSGGHGLSGESGLFGESCLPGESCLSGEGRLSGGHGLPGEGRLPGGHGLPGEGRLPGGHGLPGEGRLPGEHGLPGESRLPGPSRQAAEPRKTAARDLPGAPDSLITTGGTESNQLALLLAREVYGGSVRLVCGANAHHSLARAAWLLGLPEPAVVPAPAGTLDPTALDETLTRLPGPLLVAATAGTTDAGLIDPLPEIAARCAAHGARLHIDAAYGGGLLFSTRHRAALTGLDAADTVTLDLHKLGWQPIAAGLLAVKNPRDLTALRQRADYLNAADDTEAGLPDLLGRSLRTTRRPDVLKLAVTLKTLGRSGLGTLVDQVCARARELAALVHDHPGFALHAPPAISTVLFRPAGATDATVAAVRRALLTDGRAVLGRTRLDGRLWLKATLLNPATGPDDLAALLHLVAARRATLVEGHTPR</sequence>
<organism evidence="8 9">
    <name type="scientific">Streptomyces violaceus</name>
    <name type="common">Streptomyces venezuelae</name>
    <dbReference type="NCBI Taxonomy" id="1936"/>
    <lineage>
        <taxon>Bacteria</taxon>
        <taxon>Bacillati</taxon>
        <taxon>Actinomycetota</taxon>
        <taxon>Actinomycetes</taxon>
        <taxon>Kitasatosporales</taxon>
        <taxon>Streptomycetaceae</taxon>
        <taxon>Streptomyces</taxon>
    </lineage>
</organism>
<keyword evidence="8" id="KW-0808">Transferase</keyword>
<protein>
    <submittedName>
        <fullName evidence="8">Aminotransferase class V-fold PLP-dependent enzyme</fullName>
    </submittedName>
</protein>
<dbReference type="GO" id="GO:0008483">
    <property type="term" value="F:transaminase activity"/>
    <property type="evidence" value="ECO:0007669"/>
    <property type="project" value="UniProtKB-KW"/>
</dbReference>
<evidence type="ECO:0000313" key="9">
    <source>
        <dbReference type="Proteomes" id="UP001341259"/>
    </source>
</evidence>
<keyword evidence="5 6" id="KW-0456">Lyase</keyword>
<reference evidence="8 9" key="1">
    <citation type="submission" date="2022-10" db="EMBL/GenBank/DDBJ databases">
        <title>The complete genomes of actinobacterial strains from the NBC collection.</title>
        <authorList>
            <person name="Joergensen T.S."/>
            <person name="Alvarez Arevalo M."/>
            <person name="Sterndorff E.B."/>
            <person name="Faurdal D."/>
            <person name="Vuksanovic O."/>
            <person name="Mourched A.-S."/>
            <person name="Charusanti P."/>
            <person name="Shaw S."/>
            <person name="Blin K."/>
            <person name="Weber T."/>
        </authorList>
    </citation>
    <scope>NUCLEOTIDE SEQUENCE [LARGE SCALE GENOMIC DNA]</scope>
    <source>
        <strain evidence="8 9">NBC_00456</strain>
    </source>
</reference>
<dbReference type="PANTHER" id="PTHR45677:SF8">
    <property type="entry name" value="CYSTEINE SULFINIC ACID DECARBOXYLASE"/>
    <property type="match status" value="1"/>
</dbReference>
<name>A0ABZ1NQA0_STRVL</name>
<dbReference type="Gene3D" id="3.90.1150.10">
    <property type="entry name" value="Aspartate Aminotransferase, domain 1"/>
    <property type="match status" value="1"/>
</dbReference>
<dbReference type="InterPro" id="IPR015424">
    <property type="entry name" value="PyrdxlP-dep_Trfase"/>
</dbReference>
<feature type="compositionally biased region" description="Gly residues" evidence="7">
    <location>
        <begin position="210"/>
        <end position="243"/>
    </location>
</feature>
<dbReference type="Pfam" id="PF00282">
    <property type="entry name" value="Pyridoxal_deC"/>
    <property type="match status" value="1"/>
</dbReference>
<keyword evidence="8" id="KW-0032">Aminotransferase</keyword>
<dbReference type="InterPro" id="IPR015422">
    <property type="entry name" value="PyrdxlP-dep_Trfase_small"/>
</dbReference>
<evidence type="ECO:0000256" key="4">
    <source>
        <dbReference type="ARBA" id="ARBA00022898"/>
    </source>
</evidence>
<keyword evidence="4 6" id="KW-0663">Pyridoxal phosphate</keyword>
<evidence type="ECO:0000256" key="1">
    <source>
        <dbReference type="ARBA" id="ARBA00001933"/>
    </source>
</evidence>
<accession>A0ABZ1NQA0</accession>
<comment type="similarity">
    <text evidence="2 6">Belongs to the group II decarboxylase family.</text>
</comment>
<dbReference type="Proteomes" id="UP001341259">
    <property type="component" value="Chromosome"/>
</dbReference>
<proteinExistence type="inferred from homology"/>